<dbReference type="AlphaFoldDB" id="A0A183K921"/>
<dbReference type="EMBL" id="UZAK01034460">
    <property type="protein sequence ID" value="VDP44883.1"/>
    <property type="molecule type" value="Genomic_DNA"/>
</dbReference>
<evidence type="ECO:0000313" key="1">
    <source>
        <dbReference type="EMBL" id="VDP44883.1"/>
    </source>
</evidence>
<reference evidence="1 2" key="2">
    <citation type="submission" date="2018-11" db="EMBL/GenBank/DDBJ databases">
        <authorList>
            <consortium name="Pathogen Informatics"/>
        </authorList>
    </citation>
    <scope>NUCLEOTIDE SEQUENCE [LARGE SCALE GENOMIC DNA]</scope>
    <source>
        <strain evidence="1">Dakar</strain>
        <strain evidence="2">Dakar, Senegal</strain>
    </source>
</reference>
<sequence>MEQMDVHSISEALEDYLEWFEIWSVTKNDAKGDKIVAHFLTFIGKEAYSLLKTLAYPEKPISLPYATLKQLLLNYDARTACINCEALNELDIQSMKISNTLLSRHNEIQSQINQTCARLSVIPILVSYYNSNTYNYYTTATEKAVRQETVKKPISHNEETGSEI</sequence>
<protein>
    <submittedName>
        <fullName evidence="1 3">Uncharacterized protein</fullName>
    </submittedName>
</protein>
<reference evidence="3" key="1">
    <citation type="submission" date="2016-06" db="UniProtKB">
        <authorList>
            <consortium name="WormBaseParasite"/>
        </authorList>
    </citation>
    <scope>IDENTIFICATION</scope>
</reference>
<keyword evidence="2" id="KW-1185">Reference proteome</keyword>
<proteinExistence type="predicted"/>
<accession>A0A183K921</accession>
<dbReference type="WBParaSite" id="SCUD_0001150201-mRNA-1">
    <property type="protein sequence ID" value="SCUD_0001150201-mRNA-1"/>
    <property type="gene ID" value="SCUD_0001150201"/>
</dbReference>
<name>A0A183K921_9TREM</name>
<gene>
    <name evidence="1" type="ORF">SCUD_LOCUS11502</name>
</gene>
<organism evidence="3">
    <name type="scientific">Schistosoma curassoni</name>
    <dbReference type="NCBI Taxonomy" id="6186"/>
    <lineage>
        <taxon>Eukaryota</taxon>
        <taxon>Metazoa</taxon>
        <taxon>Spiralia</taxon>
        <taxon>Lophotrochozoa</taxon>
        <taxon>Platyhelminthes</taxon>
        <taxon>Trematoda</taxon>
        <taxon>Digenea</taxon>
        <taxon>Strigeidida</taxon>
        <taxon>Schistosomatoidea</taxon>
        <taxon>Schistosomatidae</taxon>
        <taxon>Schistosoma</taxon>
    </lineage>
</organism>
<evidence type="ECO:0000313" key="3">
    <source>
        <dbReference type="WBParaSite" id="SCUD_0001150201-mRNA-1"/>
    </source>
</evidence>
<dbReference type="Proteomes" id="UP000279833">
    <property type="component" value="Unassembled WGS sequence"/>
</dbReference>
<evidence type="ECO:0000313" key="2">
    <source>
        <dbReference type="Proteomes" id="UP000279833"/>
    </source>
</evidence>